<comment type="function">
    <text evidence="1">Together with LptE, is involved in the assembly of lipopolysaccharide (LPS) at the surface of the outer membrane.</text>
</comment>
<evidence type="ECO:0000259" key="4">
    <source>
        <dbReference type="Pfam" id="PF04453"/>
    </source>
</evidence>
<dbReference type="AlphaFoldDB" id="A0A843YRU1"/>
<dbReference type="EMBL" id="WINI01000007">
    <property type="protein sequence ID" value="MQR01850.1"/>
    <property type="molecule type" value="Genomic_DNA"/>
</dbReference>
<comment type="caution">
    <text evidence="6">The sequence shown here is derived from an EMBL/GenBank/DDBJ whole genome shotgun (WGS) entry which is preliminary data.</text>
</comment>
<feature type="transmembrane region" description="Helical" evidence="3">
    <location>
        <begin position="36"/>
        <end position="58"/>
    </location>
</feature>
<dbReference type="GO" id="GO:0043165">
    <property type="term" value="P:Gram-negative-bacterium-type cell outer membrane assembly"/>
    <property type="evidence" value="ECO:0007669"/>
    <property type="project" value="UniProtKB-UniRule"/>
</dbReference>
<dbReference type="GO" id="GO:1990351">
    <property type="term" value="C:transporter complex"/>
    <property type="evidence" value="ECO:0007669"/>
    <property type="project" value="TreeGrafter"/>
</dbReference>
<dbReference type="InterPro" id="IPR020889">
    <property type="entry name" value="LipoPS_assembly_LptD"/>
</dbReference>
<dbReference type="InterPro" id="IPR045659">
    <property type="entry name" value="LptD_2"/>
</dbReference>
<evidence type="ECO:0000313" key="6">
    <source>
        <dbReference type="EMBL" id="MQR01850.1"/>
    </source>
</evidence>
<keyword evidence="7" id="KW-1185">Reference proteome</keyword>
<accession>A0A843YRU1</accession>
<feature type="region of interest" description="Disordered" evidence="2">
    <location>
        <begin position="1"/>
        <end position="26"/>
    </location>
</feature>
<evidence type="ECO:0000256" key="1">
    <source>
        <dbReference type="HAMAP-Rule" id="MF_01411"/>
    </source>
</evidence>
<evidence type="ECO:0000313" key="7">
    <source>
        <dbReference type="Proteomes" id="UP000451565"/>
    </source>
</evidence>
<proteinExistence type="inferred from homology"/>
<dbReference type="Proteomes" id="UP000451565">
    <property type="component" value="Unassembled WGS sequence"/>
</dbReference>
<reference evidence="6 7" key="1">
    <citation type="submission" date="2019-10" db="EMBL/GenBank/DDBJ databases">
        <title>Glaciimonas soli sp. nov., a psychrophilic bacterium isolated from the forest soil of a high elevation mountain in Taiwan.</title>
        <authorList>
            <person name="Wang L.-T."/>
            <person name="Shieh W.Y."/>
        </authorList>
    </citation>
    <scope>NUCLEOTIDE SEQUENCE [LARGE SCALE GENOMIC DNA]</scope>
    <source>
        <strain evidence="6 7">GS1</strain>
    </source>
</reference>
<dbReference type="GO" id="GO:0015920">
    <property type="term" value="P:lipopolysaccharide transport"/>
    <property type="evidence" value="ECO:0007669"/>
    <property type="project" value="InterPro"/>
</dbReference>
<protein>
    <recommendedName>
        <fullName evidence="1">LPS-assembly protein LptD</fullName>
    </recommendedName>
</protein>
<comment type="similarity">
    <text evidence="1">Belongs to the LptD family.</text>
</comment>
<evidence type="ECO:0000259" key="5">
    <source>
        <dbReference type="Pfam" id="PF19838"/>
    </source>
</evidence>
<dbReference type="Pfam" id="PF04453">
    <property type="entry name" value="LptD"/>
    <property type="match status" value="1"/>
</dbReference>
<keyword evidence="1 3" id="KW-0472">Membrane</keyword>
<dbReference type="HAMAP" id="MF_01411">
    <property type="entry name" value="LPS_assembly_LptD"/>
    <property type="match status" value="1"/>
</dbReference>
<comment type="subunit">
    <text evidence="1">Component of the lipopolysaccharide transport and assembly complex. Interacts with LptE and LptA.</text>
</comment>
<gene>
    <name evidence="1 6" type="primary">lptD</name>
    <name evidence="6" type="ORF">GEV47_14315</name>
</gene>
<keyword evidence="3" id="KW-0812">Transmembrane</keyword>
<dbReference type="InterPro" id="IPR007543">
    <property type="entry name" value="LptD_C"/>
</dbReference>
<dbReference type="Gene3D" id="2.60.450.10">
    <property type="entry name" value="Lipopolysaccharide (LPS) transport protein A like domain"/>
    <property type="match status" value="1"/>
</dbReference>
<sequence>MTRSPIALSSPLPLSPSSQRSPSSIPSIQLPRIRRLAWLISVIVSTAIPFGMPSVALAQLAQDPSLPVLPVAPSGTPAIKSPRVDESTLPTTVQAEQMTGRPDRILHLDNDVDITRGQTNVTSNTATYQIIDNEVEAHGCVKMNRYGDVYTGDDLKLNMDTNKGFLNNATYKLAVGDGHGDAERVDFEDSDQAKVIVGTYTTCPGTKPDWYLKAKTFDIDTGLNEGVANSGIVYFKGVPILGAPVMSFPLSGERESGVLPPTYGSTNKGGLEIAIPYYFNIAPNRDLTITPNLITQRGLQLSAEARYMGTDYSGLTRIEFLPDDRLAAQEAADLKALNPAIPDNQLPKSDRYSFQSVQAMKLGSGFGLAWNVNYASDISYPDDFSRSITQSSQRLLNRELDLTYGGTYGSVTALASRYQVLQDYDAGQALISRPYDRLPQITYNKGWQDVDGFDFNLNGQYTKFRNSEYDGKAATLTNPGGGERVYINPQVSYPIIAPDYFLTPKLQVDATSYNLTNFVPITQPVTGVTAIPGTAQSFSRVLPTFSLDGGLIFERDATLFGNAVTQTLEPRMFYVRTPYHDQSNYPVFDSGLADFNFAQIFTENSFSGHDRISDANQLTSAITSRFIQANGIERLRLAIGQRFYFSQPLVSLNPPTTTPDTATTPISRSDLLLAAGGQITPTLGLDSNIQYSQSDNQVQRANYSMRWQPAPKEVINLAYRLDRTANALALNNNEILKQVDLSAQWPIYKRWYGVGRINYDLINRQIAEGLIGLEYKADCWVFRIVAQRIPTSTLQATSAIFFQLELNGLSKLGPNPMQALRSSIPGYQNVNSPDTMFNNGNN</sequence>
<evidence type="ECO:0000256" key="2">
    <source>
        <dbReference type="SAM" id="MobiDB-lite"/>
    </source>
</evidence>
<keyword evidence="3" id="KW-1133">Transmembrane helix</keyword>
<evidence type="ECO:0000256" key="3">
    <source>
        <dbReference type="SAM" id="Phobius"/>
    </source>
</evidence>
<keyword evidence="1" id="KW-0732">Signal</keyword>
<dbReference type="GO" id="GO:0009279">
    <property type="term" value="C:cell outer membrane"/>
    <property type="evidence" value="ECO:0007669"/>
    <property type="project" value="UniProtKB-SubCell"/>
</dbReference>
<dbReference type="PANTHER" id="PTHR30189">
    <property type="entry name" value="LPS-ASSEMBLY PROTEIN"/>
    <property type="match status" value="1"/>
</dbReference>
<dbReference type="OrthoDB" id="9760225at2"/>
<feature type="domain" description="LPS-assembly protein LptD central" evidence="5">
    <location>
        <begin position="233"/>
        <end position="320"/>
    </location>
</feature>
<comment type="caution">
    <text evidence="1">Lacks conserved residue(s) required for the propagation of feature annotation.</text>
</comment>
<comment type="subcellular location">
    <subcellularLocation>
        <location evidence="1">Cell outer membrane</location>
    </subcellularLocation>
</comment>
<organism evidence="6 7">
    <name type="scientific">Glaciimonas soli</name>
    <dbReference type="NCBI Taxonomy" id="2590999"/>
    <lineage>
        <taxon>Bacteria</taxon>
        <taxon>Pseudomonadati</taxon>
        <taxon>Pseudomonadota</taxon>
        <taxon>Betaproteobacteria</taxon>
        <taxon>Burkholderiales</taxon>
        <taxon>Oxalobacteraceae</taxon>
        <taxon>Glaciimonas</taxon>
    </lineage>
</organism>
<dbReference type="PANTHER" id="PTHR30189:SF1">
    <property type="entry name" value="LPS-ASSEMBLY PROTEIN LPTD"/>
    <property type="match status" value="1"/>
</dbReference>
<dbReference type="Pfam" id="PF19838">
    <property type="entry name" value="LptD_2"/>
    <property type="match status" value="1"/>
</dbReference>
<keyword evidence="1" id="KW-0998">Cell outer membrane</keyword>
<dbReference type="InterPro" id="IPR050218">
    <property type="entry name" value="LptD"/>
</dbReference>
<feature type="domain" description="LptD C-terminal" evidence="4">
    <location>
        <begin position="350"/>
        <end position="751"/>
    </location>
</feature>
<name>A0A843YRU1_9BURK</name>